<evidence type="ECO:0000256" key="3">
    <source>
        <dbReference type="ARBA" id="ARBA00022806"/>
    </source>
</evidence>
<protein>
    <recommendedName>
        <fullName evidence="7">ATP-dependent RNA helicase</fullName>
        <ecNumber evidence="7">3.6.4.13</ecNumber>
    </recommendedName>
</protein>
<proteinExistence type="inferred from homology"/>
<dbReference type="Pfam" id="PF00271">
    <property type="entry name" value="Helicase_C"/>
    <property type="match status" value="1"/>
</dbReference>
<reference evidence="10" key="1">
    <citation type="submission" date="2021-06" db="EMBL/GenBank/DDBJ databases">
        <authorList>
            <person name="Kallberg Y."/>
            <person name="Tangrot J."/>
            <person name="Rosling A."/>
        </authorList>
    </citation>
    <scope>NUCLEOTIDE SEQUENCE</scope>
    <source>
        <strain evidence="10">MT106</strain>
    </source>
</reference>
<evidence type="ECO:0000256" key="1">
    <source>
        <dbReference type="ARBA" id="ARBA00022741"/>
    </source>
</evidence>
<comment type="caution">
    <text evidence="10">The sequence shown here is derived from an EMBL/GenBank/DDBJ whole genome shotgun (WGS) entry which is preliminary data.</text>
</comment>
<dbReference type="InterPro" id="IPR000629">
    <property type="entry name" value="RNA-helicase_DEAD-box_CS"/>
</dbReference>
<feature type="non-terminal residue" evidence="10">
    <location>
        <position position="659"/>
    </location>
</feature>
<keyword evidence="2 6" id="KW-0378">Hydrolase</keyword>
<evidence type="ECO:0000259" key="9">
    <source>
        <dbReference type="PROSITE" id="PS51194"/>
    </source>
</evidence>
<dbReference type="SMART" id="SM00490">
    <property type="entry name" value="HELICc"/>
    <property type="match status" value="1"/>
</dbReference>
<dbReference type="PROSITE" id="PS51192">
    <property type="entry name" value="HELICASE_ATP_BIND_1"/>
    <property type="match status" value="1"/>
</dbReference>
<sequence>IKKERVLLSKINERIARNRKHQKPPEKVAVAEVKLKKQKITRKHEELTDKIAINKQKAETELIDNIVKEDRENSAITRNADNSINETDYEPEVNSERDSTEIGEFMTNSIKNKRQASEELTQNILEAFPRFEIPKKTATEMAISKRLGITDWIAYPLIVDPEKTIPVDKKDDEGDERLGLSEKLIARCKALGITEFFAVQLAVIPILLSSRSLLNTHHLSPPGDICVSAPTGSGKTLAYVLPIIEILSKRIVTRLRALVVLPTRDLVTQVKETFEAFCKGTDLKIGVITGQTSFASEQAQIIGNNNNFRLLGGFSKIDILIATPGRLIDHLAMTPNFTLQHLRFLIIDEADRLLNQSYQDWLSHVLKAIRSCTQTQNINNNNKDDGCHGKMENKLLQSQLFADYDISSSDFLREIPIHDAVCSATNVLGLPSTDISDEREPFEYMIITSSSEKPLVVLHLLHNYHISAALCFTKSVESAHRLSKLIQFFEASFSNNAGKPSDNDNKDIDEKQIVATEYSSDLSKKERIQILNKFKAGKIHMYLIARGIDLDCVDTVINYDVPLYMKKYVHRVGRTARAGRAGEAYSLIETQEARHFKEMLKKANHLVKVKKINVKHELLVPMEQAYQHSLNSLKNYMTRGKSSVINYQRRVMVNEADGI</sequence>
<dbReference type="Pfam" id="PF00270">
    <property type="entry name" value="DEAD"/>
    <property type="match status" value="1"/>
</dbReference>
<dbReference type="InterPro" id="IPR001650">
    <property type="entry name" value="Helicase_C-like"/>
</dbReference>
<comment type="catalytic activity">
    <reaction evidence="7">
        <text>ATP + H2O = ADP + phosphate + H(+)</text>
        <dbReference type="Rhea" id="RHEA:13065"/>
        <dbReference type="ChEBI" id="CHEBI:15377"/>
        <dbReference type="ChEBI" id="CHEBI:15378"/>
        <dbReference type="ChEBI" id="CHEBI:30616"/>
        <dbReference type="ChEBI" id="CHEBI:43474"/>
        <dbReference type="ChEBI" id="CHEBI:456216"/>
        <dbReference type="EC" id="3.6.4.13"/>
    </reaction>
</comment>
<evidence type="ECO:0000313" key="10">
    <source>
        <dbReference type="EMBL" id="CAG8572651.1"/>
    </source>
</evidence>
<dbReference type="Proteomes" id="UP000789831">
    <property type="component" value="Unassembled WGS sequence"/>
</dbReference>
<name>A0A9N9BLY4_9GLOM</name>
<dbReference type="EMBL" id="CAJVPL010001468">
    <property type="protein sequence ID" value="CAG8572651.1"/>
    <property type="molecule type" value="Genomic_DNA"/>
</dbReference>
<dbReference type="GO" id="GO:0003723">
    <property type="term" value="F:RNA binding"/>
    <property type="evidence" value="ECO:0007669"/>
    <property type="project" value="UniProtKB-UniRule"/>
</dbReference>
<dbReference type="GO" id="GO:0005524">
    <property type="term" value="F:ATP binding"/>
    <property type="evidence" value="ECO:0007669"/>
    <property type="project" value="UniProtKB-UniRule"/>
</dbReference>
<evidence type="ECO:0000256" key="7">
    <source>
        <dbReference type="RuleBase" id="RU365068"/>
    </source>
</evidence>
<keyword evidence="11" id="KW-1185">Reference proteome</keyword>
<keyword evidence="4 6" id="KW-0067">ATP-binding</keyword>
<dbReference type="InterPro" id="IPR027417">
    <property type="entry name" value="P-loop_NTPase"/>
</dbReference>
<dbReference type="SUPFAM" id="SSF52540">
    <property type="entry name" value="P-loop containing nucleoside triphosphate hydrolases"/>
    <property type="match status" value="2"/>
</dbReference>
<dbReference type="AlphaFoldDB" id="A0A9N9BLY4"/>
<keyword evidence="1 6" id="KW-0547">Nucleotide-binding</keyword>
<accession>A0A9N9BLY4</accession>
<evidence type="ECO:0000313" key="11">
    <source>
        <dbReference type="Proteomes" id="UP000789831"/>
    </source>
</evidence>
<comment type="function">
    <text evidence="7">RNA helicase.</text>
</comment>
<evidence type="ECO:0000259" key="8">
    <source>
        <dbReference type="PROSITE" id="PS51192"/>
    </source>
</evidence>
<dbReference type="CDD" id="cd17956">
    <property type="entry name" value="DEADc_DDX51"/>
    <property type="match status" value="1"/>
</dbReference>
<dbReference type="InterPro" id="IPR011545">
    <property type="entry name" value="DEAD/DEAH_box_helicase_dom"/>
</dbReference>
<keyword evidence="3 6" id="KW-0347">Helicase</keyword>
<keyword evidence="5 7" id="KW-0694">RNA-binding</keyword>
<evidence type="ECO:0000256" key="5">
    <source>
        <dbReference type="ARBA" id="ARBA00022884"/>
    </source>
</evidence>
<dbReference type="CDD" id="cd18787">
    <property type="entry name" value="SF2_C_DEAD"/>
    <property type="match status" value="1"/>
</dbReference>
<dbReference type="Gene3D" id="3.40.50.300">
    <property type="entry name" value="P-loop containing nucleotide triphosphate hydrolases"/>
    <property type="match status" value="2"/>
</dbReference>
<dbReference type="PANTHER" id="PTHR24031">
    <property type="entry name" value="RNA HELICASE"/>
    <property type="match status" value="1"/>
</dbReference>
<dbReference type="SMART" id="SM00487">
    <property type="entry name" value="DEXDc"/>
    <property type="match status" value="1"/>
</dbReference>
<evidence type="ECO:0000256" key="6">
    <source>
        <dbReference type="RuleBase" id="RU000492"/>
    </source>
</evidence>
<dbReference type="PROSITE" id="PS00039">
    <property type="entry name" value="DEAD_ATP_HELICASE"/>
    <property type="match status" value="1"/>
</dbReference>
<comment type="similarity">
    <text evidence="6">Belongs to the DEAD box helicase family.</text>
</comment>
<dbReference type="GO" id="GO:0003724">
    <property type="term" value="F:RNA helicase activity"/>
    <property type="evidence" value="ECO:0007669"/>
    <property type="project" value="UniProtKB-EC"/>
</dbReference>
<feature type="domain" description="Helicase C-terminal" evidence="9">
    <location>
        <begin position="460"/>
        <end position="620"/>
    </location>
</feature>
<dbReference type="PROSITE" id="PS51194">
    <property type="entry name" value="HELICASE_CTER"/>
    <property type="match status" value="1"/>
</dbReference>
<dbReference type="OrthoDB" id="3370at2759"/>
<dbReference type="GO" id="GO:0016787">
    <property type="term" value="F:hydrolase activity"/>
    <property type="evidence" value="ECO:0007669"/>
    <property type="project" value="UniProtKB-KW"/>
</dbReference>
<organism evidence="10 11">
    <name type="scientific">Ambispora gerdemannii</name>
    <dbReference type="NCBI Taxonomy" id="144530"/>
    <lineage>
        <taxon>Eukaryota</taxon>
        <taxon>Fungi</taxon>
        <taxon>Fungi incertae sedis</taxon>
        <taxon>Mucoromycota</taxon>
        <taxon>Glomeromycotina</taxon>
        <taxon>Glomeromycetes</taxon>
        <taxon>Archaeosporales</taxon>
        <taxon>Ambisporaceae</taxon>
        <taxon>Ambispora</taxon>
    </lineage>
</organism>
<evidence type="ECO:0000256" key="4">
    <source>
        <dbReference type="ARBA" id="ARBA00022840"/>
    </source>
</evidence>
<gene>
    <name evidence="10" type="ORF">AGERDE_LOCUS7717</name>
</gene>
<comment type="domain">
    <text evidence="7">The Q motif is unique to and characteristic of the DEAD box family of RNA helicases and controls ATP binding and hydrolysis.</text>
</comment>
<evidence type="ECO:0000256" key="2">
    <source>
        <dbReference type="ARBA" id="ARBA00022801"/>
    </source>
</evidence>
<dbReference type="InterPro" id="IPR014001">
    <property type="entry name" value="Helicase_ATP-bd"/>
</dbReference>
<dbReference type="EC" id="3.6.4.13" evidence="7"/>
<feature type="domain" description="Helicase ATP-binding" evidence="8">
    <location>
        <begin position="216"/>
        <end position="392"/>
    </location>
</feature>